<evidence type="ECO:0000256" key="2">
    <source>
        <dbReference type="ARBA" id="ARBA00012737"/>
    </source>
</evidence>
<evidence type="ECO:0000259" key="6">
    <source>
        <dbReference type="Pfam" id="PF13537"/>
    </source>
</evidence>
<comment type="caution">
    <text evidence="7">The sequence shown here is derived from an EMBL/GenBank/DDBJ whole genome shotgun (WGS) entry which is preliminary data.</text>
</comment>
<gene>
    <name evidence="7" type="ORF">F4Y08_12110</name>
</gene>
<dbReference type="GO" id="GO:0004066">
    <property type="term" value="F:asparagine synthase (glutamine-hydrolyzing) activity"/>
    <property type="evidence" value="ECO:0007669"/>
    <property type="project" value="UniProtKB-EC"/>
</dbReference>
<name>A0A6B1DUZ0_9CHLR</name>
<organism evidence="7">
    <name type="scientific">Caldilineaceae bacterium SB0662_bin_9</name>
    <dbReference type="NCBI Taxonomy" id="2605258"/>
    <lineage>
        <taxon>Bacteria</taxon>
        <taxon>Bacillati</taxon>
        <taxon>Chloroflexota</taxon>
        <taxon>Caldilineae</taxon>
        <taxon>Caldilineales</taxon>
        <taxon>Caldilineaceae</taxon>
    </lineage>
</organism>
<dbReference type="EMBL" id="VXPY01000085">
    <property type="protein sequence ID" value="MYD91058.1"/>
    <property type="molecule type" value="Genomic_DNA"/>
</dbReference>
<comment type="pathway">
    <text evidence="1">Amino-acid biosynthesis; L-asparagine biosynthesis; L-asparagine from L-aspartate (L-Gln route): step 1/1.</text>
</comment>
<evidence type="ECO:0000259" key="5">
    <source>
        <dbReference type="Pfam" id="PF00733"/>
    </source>
</evidence>
<dbReference type="Gene3D" id="3.60.20.10">
    <property type="entry name" value="Glutamine Phosphoribosylpyrophosphate, subunit 1, domain 1"/>
    <property type="match status" value="1"/>
</dbReference>
<dbReference type="Pfam" id="PF13537">
    <property type="entry name" value="GATase_7"/>
    <property type="match status" value="1"/>
</dbReference>
<dbReference type="PANTHER" id="PTHR43284">
    <property type="entry name" value="ASPARAGINE SYNTHETASE (GLUTAMINE-HYDROLYZING)"/>
    <property type="match status" value="1"/>
</dbReference>
<dbReference type="InterPro" id="IPR051786">
    <property type="entry name" value="ASN_synthetase/amidase"/>
</dbReference>
<dbReference type="EC" id="6.3.5.4" evidence="2"/>
<evidence type="ECO:0000256" key="1">
    <source>
        <dbReference type="ARBA" id="ARBA00005187"/>
    </source>
</evidence>
<proteinExistence type="predicted"/>
<dbReference type="AlphaFoldDB" id="A0A6B1DUZ0"/>
<sequence>MGYIFGVAGAVPGEQLQRQLTAVCQAANPVGELSSQELDVPGFACASLNHQRELPLAGTRVQRHGSSSLLAVAACLDNREELVGDLELSAAEALLLSDPELASLAWRRWGDACHDRLIGDWVCIEWDGERRRLTLLRDHNGNSILYFACQAGMMAFGTSGRALLALPWISHRLDELSLACIVANMEPVGRRTVYADLCRLPPGWMATLDGRDSRLQRYWFPEDTPLWEGQGSSAYQEALRIGITDSVGRMVVRAESPALQLSGGLDSGAVAWGTSQVHLPSRAVAGYCSVPVHDTQAAWPAEAVANELPLAEEIGRMTGVDPVRAVPAAGVSVLDGIRWMLDARLEPSIGAGNMYWISALLREAKARGHDLILTGQQGNGTISWYGRPWSRSFGELWRHRSPAGAVQHKLLRPLLSRMGRDGVNRWRIGSEPWLAGTLIRPEFARKVHLREYIAEEAYGFWFHSFEMDPRIDRWQVIEAGQSRVGGRWAEGADALGLRVRDPTATKALVELSLSIPDREWSGPAGSQRWLVRQAMQGLLPNSVTGSLSRGRQAADIVQRLLSDTPAVEDLLGRCSPNSQVAQYLDIERSRTTWQALSRQPFTYRLQQRCLQELIPAITLAMFLEQRQP</sequence>
<dbReference type="GO" id="GO:0006529">
    <property type="term" value="P:asparagine biosynthetic process"/>
    <property type="evidence" value="ECO:0007669"/>
    <property type="project" value="UniProtKB-KW"/>
</dbReference>
<dbReference type="InterPro" id="IPR001962">
    <property type="entry name" value="Asn_synthase"/>
</dbReference>
<keyword evidence="3" id="KW-0028">Amino-acid biosynthesis</keyword>
<dbReference type="SUPFAM" id="SSF52402">
    <property type="entry name" value="Adenine nucleotide alpha hydrolases-like"/>
    <property type="match status" value="1"/>
</dbReference>
<accession>A0A6B1DUZ0</accession>
<evidence type="ECO:0000256" key="4">
    <source>
        <dbReference type="ARBA" id="ARBA00048741"/>
    </source>
</evidence>
<dbReference type="SUPFAM" id="SSF56235">
    <property type="entry name" value="N-terminal nucleophile aminohydrolases (Ntn hydrolases)"/>
    <property type="match status" value="1"/>
</dbReference>
<keyword evidence="3" id="KW-0061">Asparagine biosynthesis</keyword>
<feature type="domain" description="Asparagine synthetase" evidence="5">
    <location>
        <begin position="240"/>
        <end position="546"/>
    </location>
</feature>
<reference evidence="7" key="1">
    <citation type="submission" date="2019-09" db="EMBL/GenBank/DDBJ databases">
        <title>Characterisation of the sponge microbiome using genome-centric metagenomics.</title>
        <authorList>
            <person name="Engelberts J.P."/>
            <person name="Robbins S.J."/>
            <person name="De Goeij J.M."/>
            <person name="Aranda M."/>
            <person name="Bell S.C."/>
            <person name="Webster N.S."/>
        </authorList>
    </citation>
    <scope>NUCLEOTIDE SEQUENCE</scope>
    <source>
        <strain evidence="7">SB0662_bin_9</strain>
    </source>
</reference>
<dbReference type="PANTHER" id="PTHR43284:SF1">
    <property type="entry name" value="ASPARAGINE SYNTHETASE"/>
    <property type="match status" value="1"/>
</dbReference>
<dbReference type="Gene3D" id="3.40.50.620">
    <property type="entry name" value="HUPs"/>
    <property type="match status" value="1"/>
</dbReference>
<evidence type="ECO:0000256" key="3">
    <source>
        <dbReference type="ARBA" id="ARBA00022888"/>
    </source>
</evidence>
<protein>
    <recommendedName>
        <fullName evidence="2">asparagine synthase (glutamine-hydrolyzing)</fullName>
        <ecNumber evidence="2">6.3.5.4</ecNumber>
    </recommendedName>
</protein>
<dbReference type="InterPro" id="IPR017932">
    <property type="entry name" value="GATase_2_dom"/>
</dbReference>
<dbReference type="Pfam" id="PF00733">
    <property type="entry name" value="Asn_synthase"/>
    <property type="match status" value="1"/>
</dbReference>
<feature type="domain" description="Glutamine amidotransferase type-2" evidence="6">
    <location>
        <begin position="66"/>
        <end position="165"/>
    </location>
</feature>
<dbReference type="InterPro" id="IPR014729">
    <property type="entry name" value="Rossmann-like_a/b/a_fold"/>
</dbReference>
<evidence type="ECO:0000313" key="7">
    <source>
        <dbReference type="EMBL" id="MYD91058.1"/>
    </source>
</evidence>
<comment type="catalytic activity">
    <reaction evidence="4">
        <text>L-aspartate + L-glutamine + ATP + H2O = L-asparagine + L-glutamate + AMP + diphosphate + H(+)</text>
        <dbReference type="Rhea" id="RHEA:12228"/>
        <dbReference type="ChEBI" id="CHEBI:15377"/>
        <dbReference type="ChEBI" id="CHEBI:15378"/>
        <dbReference type="ChEBI" id="CHEBI:29985"/>
        <dbReference type="ChEBI" id="CHEBI:29991"/>
        <dbReference type="ChEBI" id="CHEBI:30616"/>
        <dbReference type="ChEBI" id="CHEBI:33019"/>
        <dbReference type="ChEBI" id="CHEBI:58048"/>
        <dbReference type="ChEBI" id="CHEBI:58359"/>
        <dbReference type="ChEBI" id="CHEBI:456215"/>
        <dbReference type="EC" id="6.3.5.4"/>
    </reaction>
</comment>
<dbReference type="InterPro" id="IPR029055">
    <property type="entry name" value="Ntn_hydrolases_N"/>
</dbReference>